<dbReference type="OrthoDB" id="44105at2157"/>
<evidence type="ECO:0000313" key="9">
    <source>
        <dbReference type="EMBL" id="ASJ15948.1"/>
    </source>
</evidence>
<keyword evidence="2 7" id="KW-0813">Transport</keyword>
<dbReference type="Proteomes" id="UP000093069">
    <property type="component" value="Chromosome I"/>
</dbReference>
<protein>
    <submittedName>
        <fullName evidence="10">Oligopeptide transport permease protein appb</fullName>
    </submittedName>
    <submittedName>
        <fullName evidence="9">Peptide ABC transporter permease</fullName>
    </submittedName>
</protein>
<evidence type="ECO:0000256" key="5">
    <source>
        <dbReference type="ARBA" id="ARBA00022989"/>
    </source>
</evidence>
<evidence type="ECO:0000313" key="12">
    <source>
        <dbReference type="Proteomes" id="UP000250189"/>
    </source>
</evidence>
<evidence type="ECO:0000256" key="1">
    <source>
        <dbReference type="ARBA" id="ARBA00004651"/>
    </source>
</evidence>
<reference evidence="10" key="2">
    <citation type="submission" date="2016-01" db="EMBL/GenBank/DDBJ databases">
        <authorList>
            <person name="Oliw E.H."/>
        </authorList>
    </citation>
    <scope>NUCLEOTIDE SEQUENCE</scope>
    <source>
        <strain evidence="10">1</strain>
    </source>
</reference>
<dbReference type="GeneID" id="33321323"/>
<dbReference type="InterPro" id="IPR000515">
    <property type="entry name" value="MetI-like"/>
</dbReference>
<dbReference type="KEGG" id="tch:CHITON_0413"/>
<dbReference type="PANTHER" id="PTHR30465:SF45">
    <property type="entry name" value="BINDING-PROTEIN-DEPENDENT TRANSPORT SYSTEMS INNER MEMBRANE COMPONENT"/>
    <property type="match status" value="1"/>
</dbReference>
<dbReference type="PANTHER" id="PTHR30465">
    <property type="entry name" value="INNER MEMBRANE ABC TRANSPORTER"/>
    <property type="match status" value="1"/>
</dbReference>
<evidence type="ECO:0000259" key="8">
    <source>
        <dbReference type="PROSITE" id="PS50928"/>
    </source>
</evidence>
<dbReference type="Gene3D" id="1.10.3720.10">
    <property type="entry name" value="MetI-like"/>
    <property type="match status" value="1"/>
</dbReference>
<comment type="subcellular location">
    <subcellularLocation>
        <location evidence="1 7">Cell membrane</location>
        <topology evidence="1 7">Multi-pass membrane protein</topology>
    </subcellularLocation>
</comment>
<dbReference type="EMBL" id="CP015193">
    <property type="protein sequence ID" value="ASJ15948.1"/>
    <property type="molecule type" value="Genomic_DNA"/>
</dbReference>
<evidence type="ECO:0000256" key="2">
    <source>
        <dbReference type="ARBA" id="ARBA00022448"/>
    </source>
</evidence>
<dbReference type="PROSITE" id="PS50928">
    <property type="entry name" value="ABC_TM1"/>
    <property type="match status" value="1"/>
</dbReference>
<feature type="transmembrane region" description="Helical" evidence="7">
    <location>
        <begin position="6"/>
        <end position="29"/>
    </location>
</feature>
<feature type="domain" description="ABC transmembrane type-1" evidence="8">
    <location>
        <begin position="124"/>
        <end position="338"/>
    </location>
</feature>
<evidence type="ECO:0000256" key="4">
    <source>
        <dbReference type="ARBA" id="ARBA00022692"/>
    </source>
</evidence>
<reference evidence="11" key="1">
    <citation type="submission" date="2016-01" db="EMBL/GenBank/DDBJ databases">
        <authorList>
            <person name="Vorgias C.E."/>
        </authorList>
    </citation>
    <scope>NUCLEOTIDE SEQUENCE [LARGE SCALE GENOMIC DNA]</scope>
</reference>
<keyword evidence="6 7" id="KW-0472">Membrane</keyword>
<evidence type="ECO:0000313" key="11">
    <source>
        <dbReference type="Proteomes" id="UP000093069"/>
    </source>
</evidence>
<dbReference type="AlphaFoldDB" id="A0A160VQY3"/>
<gene>
    <name evidence="9" type="ORF">A3L04_02080</name>
    <name evidence="10" type="ORF">CHITON_0413</name>
</gene>
<dbReference type="STRING" id="54262.CHITON_0413"/>
<name>A0A160VQY3_9EURY</name>
<keyword evidence="12" id="KW-1185">Reference proteome</keyword>
<dbReference type="GO" id="GO:0055085">
    <property type="term" value="P:transmembrane transport"/>
    <property type="evidence" value="ECO:0007669"/>
    <property type="project" value="InterPro"/>
</dbReference>
<dbReference type="Proteomes" id="UP000250189">
    <property type="component" value="Chromosome"/>
</dbReference>
<feature type="transmembrane region" description="Helical" evidence="7">
    <location>
        <begin position="315"/>
        <end position="341"/>
    </location>
</feature>
<feature type="transmembrane region" description="Helical" evidence="7">
    <location>
        <begin position="273"/>
        <end position="295"/>
    </location>
</feature>
<dbReference type="InterPro" id="IPR035906">
    <property type="entry name" value="MetI-like_sf"/>
</dbReference>
<accession>A0A160VQY3</accession>
<organism evidence="10 11">
    <name type="scientific">Thermococcus chitonophagus</name>
    <dbReference type="NCBI Taxonomy" id="54262"/>
    <lineage>
        <taxon>Archaea</taxon>
        <taxon>Methanobacteriati</taxon>
        <taxon>Methanobacteriota</taxon>
        <taxon>Thermococci</taxon>
        <taxon>Thermococcales</taxon>
        <taxon>Thermococcaceae</taxon>
        <taxon>Thermococcus</taxon>
    </lineage>
</organism>
<dbReference type="RefSeq" id="WP_068576286.1">
    <property type="nucleotide sequence ID" value="NZ_CP015193.1"/>
</dbReference>
<evidence type="ECO:0000256" key="3">
    <source>
        <dbReference type="ARBA" id="ARBA00022475"/>
    </source>
</evidence>
<comment type="similarity">
    <text evidence="7">Belongs to the binding-protein-dependent transport system permease family.</text>
</comment>
<keyword evidence="3" id="KW-1003">Cell membrane</keyword>
<sequence>MGYGKYLAYRLSNALLVLLIVTFVVSILFTKVADEQLRSSIQEQINLRVRTDPNLQKLAKSDPQALEEWKEREYKRLLHAYGLDKPYWQRVIERTKDTMLLRFGDVRSAIFGETNVRKIIAIAIPRTVLLFTTSSLIVMFLGLALGIKAAQKAGGLFDRALSVFAMVTTSIPMWWFGMILILIFSFKLNLLPSGGMTSIPPKTGFAYYIDVLKHMILPLTTIVFVSFGGWAWVTRNLMIGTLQEDFIMAARAKGVPENRVIYGHALRATAPPIITMTIFTLLGSLNGAILTESVFNWPGMGRLYWVAIQQMELNLIMGLTYISVALYLIGVLLADLAYGYLDPRVKVGVSQQV</sequence>
<feature type="transmembrane region" description="Helical" evidence="7">
    <location>
        <begin position="211"/>
        <end position="233"/>
    </location>
</feature>
<evidence type="ECO:0000313" key="10">
    <source>
        <dbReference type="EMBL" id="CUX77192.1"/>
    </source>
</evidence>
<proteinExistence type="inferred from homology"/>
<reference evidence="9 12" key="3">
    <citation type="submission" date="2016-04" db="EMBL/GenBank/DDBJ databases">
        <title>Complete genome sequence of Thermococcus chitonophagus type strain GC74.</title>
        <authorList>
            <person name="Oger P.M."/>
        </authorList>
    </citation>
    <scope>NUCLEOTIDE SEQUENCE [LARGE SCALE GENOMIC DNA]</scope>
    <source>
        <strain evidence="9 12">GC74</strain>
    </source>
</reference>
<dbReference type="Pfam" id="PF00528">
    <property type="entry name" value="BPD_transp_1"/>
    <property type="match status" value="1"/>
</dbReference>
<dbReference type="EMBL" id="LN999010">
    <property type="protein sequence ID" value="CUX77192.1"/>
    <property type="molecule type" value="Genomic_DNA"/>
</dbReference>
<dbReference type="GO" id="GO:0005886">
    <property type="term" value="C:plasma membrane"/>
    <property type="evidence" value="ECO:0007669"/>
    <property type="project" value="UniProtKB-SubCell"/>
</dbReference>
<evidence type="ECO:0000256" key="6">
    <source>
        <dbReference type="ARBA" id="ARBA00023136"/>
    </source>
</evidence>
<dbReference type="CDD" id="cd06261">
    <property type="entry name" value="TM_PBP2"/>
    <property type="match status" value="1"/>
</dbReference>
<keyword evidence="5 7" id="KW-1133">Transmembrane helix</keyword>
<keyword evidence="4 7" id="KW-0812">Transmembrane</keyword>
<dbReference type="SUPFAM" id="SSF161098">
    <property type="entry name" value="MetI-like"/>
    <property type="match status" value="1"/>
</dbReference>
<evidence type="ECO:0000256" key="7">
    <source>
        <dbReference type="RuleBase" id="RU363032"/>
    </source>
</evidence>
<feature type="transmembrane region" description="Helical" evidence="7">
    <location>
        <begin position="171"/>
        <end position="190"/>
    </location>
</feature>
<feature type="transmembrane region" description="Helical" evidence="7">
    <location>
        <begin position="127"/>
        <end position="151"/>
    </location>
</feature>